<dbReference type="AlphaFoldDB" id="A0A974GYQ2"/>
<dbReference type="EMBL" id="KV474648">
    <property type="protein sequence ID" value="OCT55743.1"/>
    <property type="molecule type" value="Genomic_DNA"/>
</dbReference>
<accession>A0A974GYQ2</accession>
<name>A0A974GYQ2_XENLA</name>
<dbReference type="Proteomes" id="UP000694892">
    <property type="component" value="Unassembled WGS sequence"/>
</dbReference>
<protein>
    <submittedName>
        <fullName evidence="2">Uncharacterized protein</fullName>
    </submittedName>
</protein>
<gene>
    <name evidence="2" type="ORF">XELAEV_18004426mg</name>
</gene>
<feature type="transmembrane region" description="Helical" evidence="1">
    <location>
        <begin position="41"/>
        <end position="59"/>
    </location>
</feature>
<organism evidence="2">
    <name type="scientific">Xenopus laevis</name>
    <name type="common">African clawed frog</name>
    <dbReference type="NCBI Taxonomy" id="8355"/>
    <lineage>
        <taxon>Eukaryota</taxon>
        <taxon>Metazoa</taxon>
        <taxon>Chordata</taxon>
        <taxon>Craniata</taxon>
        <taxon>Vertebrata</taxon>
        <taxon>Euteleostomi</taxon>
        <taxon>Amphibia</taxon>
        <taxon>Batrachia</taxon>
        <taxon>Anura</taxon>
        <taxon>Pipoidea</taxon>
        <taxon>Pipidae</taxon>
        <taxon>Xenopodinae</taxon>
        <taxon>Xenopus</taxon>
        <taxon>Xenopus</taxon>
    </lineage>
</organism>
<keyword evidence="1" id="KW-1133">Transmembrane helix</keyword>
<sequence length="68" mass="7424">MPDTIGRPGGWTGSLWILGNVYSEGVRGNDTVRNAFNSSEIVWLLTMVVNTCSIFFVMLGKGSLSRTL</sequence>
<proteinExistence type="predicted"/>
<reference evidence="2" key="1">
    <citation type="submission" date="2016-05" db="EMBL/GenBank/DDBJ databases">
        <title>WGS assembly of Xenopus laevis.</title>
        <authorList>
            <person name="Session A."/>
            <person name="Uno Y."/>
            <person name="Kwon T."/>
            <person name="Chapman J."/>
            <person name="Toyoda A."/>
            <person name="Takahashi S."/>
            <person name="Fukui A."/>
            <person name="Hikosaka A."/>
            <person name="Putnam N."/>
            <person name="Stites J."/>
            <person name="Van Heeringen S."/>
            <person name="Quigley I."/>
            <person name="Heinz S."/>
            <person name="Hellsten U."/>
            <person name="Lyons J."/>
            <person name="Suzuki A."/>
            <person name="Kondo M."/>
            <person name="Ogino H."/>
            <person name="Ochi H."/>
            <person name="Bogdanovic O."/>
            <person name="Lister R."/>
            <person name="Georgiou G."/>
            <person name="Paranjpe S."/>
            <person name="Van Kruijsbergen I."/>
            <person name="Mozaffari S."/>
            <person name="Shu S."/>
            <person name="Schmutz J."/>
            <person name="Jenkins J."/>
            <person name="Grimwood J."/>
            <person name="Carlson J."/>
            <person name="Mitros T."/>
            <person name="Simakov O."/>
            <person name="Heald R."/>
            <person name="Miller K."/>
            <person name="Haudenschild C."/>
            <person name="Kuroki Y."/>
            <person name="Tanaka T."/>
            <person name="Michiue T."/>
            <person name="Watanabe M."/>
            <person name="Kinoshita T."/>
            <person name="Ohta Y."/>
            <person name="Mawaribuchi S."/>
            <person name="Suzuki Y."/>
            <person name="Haramoto Y."/>
            <person name="Yamamoto T."/>
            <person name="Takagi C."/>
            <person name="Kitzman J."/>
            <person name="Shendure J."/>
            <person name="Nakayama T."/>
            <person name="Izutsu Y."/>
            <person name="Robert J."/>
            <person name="Dichmann D."/>
            <person name="Flajnik M."/>
            <person name="Houston D."/>
            <person name="Marcotte E."/>
            <person name="Wallingford J."/>
            <person name="Ito Y."/>
            <person name="Asashima M."/>
            <person name="Ueno N."/>
            <person name="Matsuda Y."/>
            <person name="Jan Veenstra G."/>
            <person name="Fujiyama A."/>
            <person name="Harland R."/>
            <person name="Taira M."/>
            <person name="Rokhsar D.S."/>
        </authorList>
    </citation>
    <scope>NUCLEOTIDE SEQUENCE</scope>
    <source>
        <strain evidence="2">J</strain>
        <tissue evidence="2">Blood</tissue>
    </source>
</reference>
<keyword evidence="1" id="KW-0472">Membrane</keyword>
<keyword evidence="1" id="KW-0812">Transmembrane</keyword>
<evidence type="ECO:0000256" key="1">
    <source>
        <dbReference type="SAM" id="Phobius"/>
    </source>
</evidence>
<evidence type="ECO:0000313" key="2">
    <source>
        <dbReference type="EMBL" id="OCT55743.1"/>
    </source>
</evidence>